<feature type="region of interest" description="Disordered" evidence="1">
    <location>
        <begin position="1"/>
        <end position="25"/>
    </location>
</feature>
<name>A0ABR2T430_9ROSI</name>
<organism evidence="2 3">
    <name type="scientific">Hibiscus sabdariffa</name>
    <name type="common">roselle</name>
    <dbReference type="NCBI Taxonomy" id="183260"/>
    <lineage>
        <taxon>Eukaryota</taxon>
        <taxon>Viridiplantae</taxon>
        <taxon>Streptophyta</taxon>
        <taxon>Embryophyta</taxon>
        <taxon>Tracheophyta</taxon>
        <taxon>Spermatophyta</taxon>
        <taxon>Magnoliopsida</taxon>
        <taxon>eudicotyledons</taxon>
        <taxon>Gunneridae</taxon>
        <taxon>Pentapetalae</taxon>
        <taxon>rosids</taxon>
        <taxon>malvids</taxon>
        <taxon>Malvales</taxon>
        <taxon>Malvaceae</taxon>
        <taxon>Malvoideae</taxon>
        <taxon>Hibiscus</taxon>
    </lineage>
</organism>
<keyword evidence="3" id="KW-1185">Reference proteome</keyword>
<reference evidence="2 3" key="1">
    <citation type="journal article" date="2024" name="G3 (Bethesda)">
        <title>Genome assembly of Hibiscus sabdariffa L. provides insights into metabolisms of medicinal natural products.</title>
        <authorList>
            <person name="Kim T."/>
        </authorList>
    </citation>
    <scope>NUCLEOTIDE SEQUENCE [LARGE SCALE GENOMIC DNA]</scope>
    <source>
        <strain evidence="2">TK-2024</strain>
        <tissue evidence="2">Old leaves</tissue>
    </source>
</reference>
<accession>A0ABR2T430</accession>
<dbReference type="EMBL" id="JBBPBN010000009">
    <property type="protein sequence ID" value="KAK9032245.1"/>
    <property type="molecule type" value="Genomic_DNA"/>
</dbReference>
<comment type="caution">
    <text evidence="2">The sequence shown here is derived from an EMBL/GenBank/DDBJ whole genome shotgun (WGS) entry which is preliminary data.</text>
</comment>
<sequence>MSPKPSPKTHGTTPSLERAGQIQDSEEPTRGYLIYISNVGYISSYSAIQTHQATDDCRRLLQFTLLSSASGLFFLSCSIKILA</sequence>
<evidence type="ECO:0000313" key="3">
    <source>
        <dbReference type="Proteomes" id="UP001396334"/>
    </source>
</evidence>
<dbReference type="Proteomes" id="UP001396334">
    <property type="component" value="Unassembled WGS sequence"/>
</dbReference>
<evidence type="ECO:0000256" key="1">
    <source>
        <dbReference type="SAM" id="MobiDB-lite"/>
    </source>
</evidence>
<protein>
    <submittedName>
        <fullName evidence="2">Uncharacterized protein</fullName>
    </submittedName>
</protein>
<evidence type="ECO:0000313" key="2">
    <source>
        <dbReference type="EMBL" id="KAK9032245.1"/>
    </source>
</evidence>
<proteinExistence type="predicted"/>
<gene>
    <name evidence="2" type="ORF">V6N11_056519</name>
</gene>